<gene>
    <name evidence="2" type="ORF">MNBD_GAMMA26-649</name>
</gene>
<keyword evidence="1" id="KW-0472">Membrane</keyword>
<keyword evidence="1" id="KW-1133">Transmembrane helix</keyword>
<dbReference type="AlphaFoldDB" id="A0A3B1BIE2"/>
<dbReference type="SUPFAM" id="SSF52833">
    <property type="entry name" value="Thioredoxin-like"/>
    <property type="match status" value="1"/>
</dbReference>
<accession>A0A3B1BIE2</accession>
<dbReference type="EMBL" id="UOFX01000010">
    <property type="protein sequence ID" value="VAX05975.1"/>
    <property type="molecule type" value="Genomic_DNA"/>
</dbReference>
<organism evidence="2">
    <name type="scientific">hydrothermal vent metagenome</name>
    <dbReference type="NCBI Taxonomy" id="652676"/>
    <lineage>
        <taxon>unclassified sequences</taxon>
        <taxon>metagenomes</taxon>
        <taxon>ecological metagenomes</taxon>
    </lineage>
</organism>
<reference evidence="2" key="1">
    <citation type="submission" date="2018-06" db="EMBL/GenBank/DDBJ databases">
        <authorList>
            <person name="Zhirakovskaya E."/>
        </authorList>
    </citation>
    <scope>NUCLEOTIDE SEQUENCE</scope>
</reference>
<evidence type="ECO:0008006" key="3">
    <source>
        <dbReference type="Google" id="ProtNLM"/>
    </source>
</evidence>
<protein>
    <recommendedName>
        <fullName evidence="3">Thioredoxin domain-containing protein</fullName>
    </recommendedName>
</protein>
<evidence type="ECO:0000313" key="2">
    <source>
        <dbReference type="EMBL" id="VAX05975.1"/>
    </source>
</evidence>
<keyword evidence="1" id="KW-0812">Transmembrane</keyword>
<name>A0A3B1BIE2_9ZZZZ</name>
<feature type="transmembrane region" description="Helical" evidence="1">
    <location>
        <begin position="21"/>
        <end position="41"/>
    </location>
</feature>
<proteinExistence type="predicted"/>
<evidence type="ECO:0000256" key="1">
    <source>
        <dbReference type="SAM" id="Phobius"/>
    </source>
</evidence>
<sequence length="148" mass="16278">MQRQPTNQTFSGTRQRGAVKHGLLVTCLVAIGILTLAWYMLPHGYSTDITLIGKGKPTIVLIHDSDNMASDLFMNNFNQVRGEFAARVEFVIADVHAPGGRQFANSNGVETASALFFSSEGSKITTIYRPQEADILRKAIQQAFGFQE</sequence>
<dbReference type="InterPro" id="IPR036249">
    <property type="entry name" value="Thioredoxin-like_sf"/>
</dbReference>